<feature type="transmembrane region" description="Helical" evidence="2">
    <location>
        <begin position="53"/>
        <end position="75"/>
    </location>
</feature>
<keyword evidence="2" id="KW-0812">Transmembrane</keyword>
<accession>A0A2G9GPK3</accession>
<dbReference type="OrthoDB" id="2014574at2759"/>
<feature type="compositionally biased region" description="Acidic residues" evidence="1">
    <location>
        <begin position="238"/>
        <end position="249"/>
    </location>
</feature>
<dbReference type="PANTHER" id="PTHR36804:SF1">
    <property type="entry name" value="OS04G0585600 PROTEIN"/>
    <property type="match status" value="1"/>
</dbReference>
<keyword evidence="4" id="KW-1185">Reference proteome</keyword>
<organism evidence="3 4">
    <name type="scientific">Handroanthus impetiginosus</name>
    <dbReference type="NCBI Taxonomy" id="429701"/>
    <lineage>
        <taxon>Eukaryota</taxon>
        <taxon>Viridiplantae</taxon>
        <taxon>Streptophyta</taxon>
        <taxon>Embryophyta</taxon>
        <taxon>Tracheophyta</taxon>
        <taxon>Spermatophyta</taxon>
        <taxon>Magnoliopsida</taxon>
        <taxon>eudicotyledons</taxon>
        <taxon>Gunneridae</taxon>
        <taxon>Pentapetalae</taxon>
        <taxon>asterids</taxon>
        <taxon>lamiids</taxon>
        <taxon>Lamiales</taxon>
        <taxon>Bignoniaceae</taxon>
        <taxon>Crescentiina</taxon>
        <taxon>Tabebuia alliance</taxon>
        <taxon>Handroanthus</taxon>
    </lineage>
</organism>
<name>A0A2G9GPK3_9LAMI</name>
<gene>
    <name evidence="3" type="ORF">CDL12_20199</name>
</gene>
<dbReference type="PANTHER" id="PTHR36804">
    <property type="entry name" value="OSJNBA0013K16.11 PROTEIN"/>
    <property type="match status" value="1"/>
</dbReference>
<feature type="transmembrane region" description="Helical" evidence="2">
    <location>
        <begin position="95"/>
        <end position="117"/>
    </location>
</feature>
<sequence>MIPLRLISSPSASISPKPRYLPSVRPIYARYNKLKKLNQERRRLRDGKCREEFSLDAPVAMAIGACILSSLIFPVKESSEDDEAESLIDSGDARITVMSIISFIPYFNWLSWVFAWLDTGKRRYAVYAIVYLAPYLRSNLSISPEESWLPITSILLCIVHIQLEASIRKGDLHGFEVFNVAAKYFSSITQKKSKNSRSSKEEEGKDLQNLPSAREQYSSETSDLMTPQKPHQDGELLNNDEEGDEGAKH</sequence>
<protein>
    <submittedName>
        <fullName evidence="3">Uncharacterized protein</fullName>
    </submittedName>
</protein>
<comment type="caution">
    <text evidence="3">The sequence shown here is derived from an EMBL/GenBank/DDBJ whole genome shotgun (WGS) entry which is preliminary data.</text>
</comment>
<dbReference type="EMBL" id="NKXS01004170">
    <property type="protein sequence ID" value="PIN07231.1"/>
    <property type="molecule type" value="Genomic_DNA"/>
</dbReference>
<keyword evidence="2" id="KW-0472">Membrane</keyword>
<keyword evidence="2" id="KW-1133">Transmembrane helix</keyword>
<dbReference type="Proteomes" id="UP000231279">
    <property type="component" value="Unassembled WGS sequence"/>
</dbReference>
<evidence type="ECO:0000313" key="4">
    <source>
        <dbReference type="Proteomes" id="UP000231279"/>
    </source>
</evidence>
<evidence type="ECO:0000256" key="1">
    <source>
        <dbReference type="SAM" id="MobiDB-lite"/>
    </source>
</evidence>
<evidence type="ECO:0000256" key="2">
    <source>
        <dbReference type="SAM" id="Phobius"/>
    </source>
</evidence>
<evidence type="ECO:0000313" key="3">
    <source>
        <dbReference type="EMBL" id="PIN07231.1"/>
    </source>
</evidence>
<dbReference type="AlphaFoldDB" id="A0A2G9GPK3"/>
<proteinExistence type="predicted"/>
<reference evidence="4" key="1">
    <citation type="journal article" date="2018" name="Gigascience">
        <title>Genome assembly of the Pink Ipe (Handroanthus impetiginosus, Bignoniaceae), a highly valued, ecologically keystone Neotropical timber forest tree.</title>
        <authorList>
            <person name="Silva-Junior O.B."/>
            <person name="Grattapaglia D."/>
            <person name="Novaes E."/>
            <person name="Collevatti R.G."/>
        </authorList>
    </citation>
    <scope>NUCLEOTIDE SEQUENCE [LARGE SCALE GENOMIC DNA]</scope>
    <source>
        <strain evidence="4">cv. UFG-1</strain>
    </source>
</reference>
<feature type="region of interest" description="Disordered" evidence="1">
    <location>
        <begin position="193"/>
        <end position="249"/>
    </location>
</feature>
<feature type="compositionally biased region" description="Polar residues" evidence="1">
    <location>
        <begin position="209"/>
        <end position="225"/>
    </location>
</feature>